<reference evidence="1 2" key="1">
    <citation type="journal article" date="2012" name="BMC Genomics">
        <title>Genomic sequence analysis and characterization of Sneathia amnii sp. nov.</title>
        <authorList>
            <consortium name="Vaginal Microbiome Consortium (additional members)"/>
            <person name="Harwich M.D.Jr."/>
            <person name="Serrano M.G."/>
            <person name="Fettweis J.M."/>
            <person name="Alves J.M."/>
            <person name="Reimers M.A."/>
            <person name="Buck G.A."/>
            <person name="Jefferson K.K."/>
        </authorList>
    </citation>
    <scope>NUCLEOTIDE SEQUENCE [LARGE SCALE GENOMIC DNA]</scope>
    <source>
        <strain evidence="1 2">SN35</strain>
    </source>
</reference>
<gene>
    <name evidence="1" type="ORF">VC03_02870</name>
</gene>
<dbReference type="HOGENOM" id="CLU_1804912_0_0_0"/>
<dbReference type="EMBL" id="CP011280">
    <property type="protein sequence ID" value="AKC95477.1"/>
    <property type="molecule type" value="Genomic_DNA"/>
</dbReference>
<protein>
    <submittedName>
        <fullName evidence="1">Uncharacterized protein</fullName>
    </submittedName>
</protein>
<dbReference type="AlphaFoldDB" id="A0A0E3ZA86"/>
<dbReference type="KEGG" id="sns:VC03_02870"/>
<evidence type="ECO:0000313" key="1">
    <source>
        <dbReference type="EMBL" id="AKC95477.1"/>
    </source>
</evidence>
<organism evidence="1 2">
    <name type="scientific">Sneathia vaginalis</name>
    <dbReference type="NCBI Taxonomy" id="187101"/>
    <lineage>
        <taxon>Bacteria</taxon>
        <taxon>Fusobacteriati</taxon>
        <taxon>Fusobacteriota</taxon>
        <taxon>Fusobacteriia</taxon>
        <taxon>Fusobacteriales</taxon>
        <taxon>Leptotrichiaceae</taxon>
        <taxon>Sneathia</taxon>
    </lineage>
</organism>
<dbReference type="Proteomes" id="UP000033103">
    <property type="component" value="Chromosome"/>
</dbReference>
<sequence length="143" mass="16720">MDKEDILAKAKAGLVEYNINYKNDNFYFDLIDSVIKDILDYINQDELPPNIIYIVVERLKGYILEDTLLNLSKDEVKNIYGIKKEDNNTISSVKIGGISTTFSDKSSESSKQMQYFSDLKKQVIELKDYGIKQLSRYRRISWW</sequence>
<dbReference type="PATRIC" id="fig|1069640.6.peg.557"/>
<dbReference type="STRING" id="187101.VC03_02870"/>
<keyword evidence="2" id="KW-1185">Reference proteome</keyword>
<name>A0A0E3ZA86_9FUSO</name>
<accession>A0A0E3ZA86</accession>
<evidence type="ECO:0000313" key="2">
    <source>
        <dbReference type="Proteomes" id="UP000033103"/>
    </source>
</evidence>
<dbReference type="RefSeq" id="WP_046328583.1">
    <property type="nucleotide sequence ID" value="NZ_CP011280.1"/>
</dbReference>
<proteinExistence type="predicted"/>